<comment type="cofactor">
    <cofactor evidence="1">
        <name>[4Fe-4S] cluster</name>
        <dbReference type="ChEBI" id="CHEBI:49883"/>
    </cofactor>
</comment>
<dbReference type="GO" id="GO:0071949">
    <property type="term" value="F:FAD binding"/>
    <property type="evidence" value="ECO:0007669"/>
    <property type="project" value="InterPro"/>
</dbReference>
<dbReference type="GO" id="GO:0004076">
    <property type="term" value="F:biotin synthase activity"/>
    <property type="evidence" value="ECO:0007669"/>
    <property type="project" value="UniProtKB-EC"/>
</dbReference>
<dbReference type="InterPro" id="IPR016166">
    <property type="entry name" value="FAD-bd_PCMH"/>
</dbReference>
<dbReference type="UniPathway" id="UPA00078">
    <property type="reaction ID" value="UER00162"/>
</dbReference>
<keyword evidence="26" id="KW-1185">Reference proteome</keyword>
<evidence type="ECO:0000256" key="15">
    <source>
        <dbReference type="ARBA" id="ARBA00023002"/>
    </source>
</evidence>
<dbReference type="InterPro" id="IPR016164">
    <property type="entry name" value="FAD-linked_Oxase-like_C"/>
</dbReference>
<evidence type="ECO:0000256" key="10">
    <source>
        <dbReference type="ARBA" id="ARBA00022691"/>
    </source>
</evidence>
<evidence type="ECO:0000313" key="25">
    <source>
        <dbReference type="EMBL" id="PVH17436.1"/>
    </source>
</evidence>
<evidence type="ECO:0000256" key="12">
    <source>
        <dbReference type="ARBA" id="ARBA00022723"/>
    </source>
</evidence>
<dbReference type="PANTHER" id="PTHR11748:SF117">
    <property type="entry name" value="AER321WP"/>
    <property type="match status" value="1"/>
</dbReference>
<keyword evidence="16" id="KW-0408">Iron</keyword>
<dbReference type="InterPro" id="IPR013785">
    <property type="entry name" value="Aldolase_TIM"/>
</dbReference>
<evidence type="ECO:0000256" key="22">
    <source>
        <dbReference type="SAM" id="MobiDB-lite"/>
    </source>
</evidence>
<evidence type="ECO:0000256" key="1">
    <source>
        <dbReference type="ARBA" id="ARBA00001966"/>
    </source>
</evidence>
<dbReference type="SMART" id="SM00729">
    <property type="entry name" value="Elp3"/>
    <property type="match status" value="1"/>
</dbReference>
<evidence type="ECO:0000256" key="19">
    <source>
        <dbReference type="ARBA" id="ARBA00038897"/>
    </source>
</evidence>
<comment type="similarity">
    <text evidence="5">Belongs to the radical SAM superfamily. Biotin synthase family.</text>
</comment>
<dbReference type="InterPro" id="IPR036318">
    <property type="entry name" value="FAD-bd_PCMH-like_sf"/>
</dbReference>
<dbReference type="InterPro" id="IPR006638">
    <property type="entry name" value="Elp3/MiaA/NifB-like_rSAM"/>
</dbReference>
<keyword evidence="14" id="KW-0274">FAD</keyword>
<comment type="similarity">
    <text evidence="4">Belongs to the FAD-binding oxidoreductase/transferase type 4 family.</text>
</comment>
<dbReference type="PROSITE" id="PS51387">
    <property type="entry name" value="FAD_PCMH"/>
    <property type="match status" value="1"/>
</dbReference>
<sequence>MFFRKLATSATLGSAKTLGVKAAFSEPSIVSPVKAINLAINCKPHSKWTKQEIKEIYNTPLSELTFQAQLQHRRYHDPAEVQLCTLLNIKTGGCSEDCKYCSQSSRYDTGTKAEKLVKLEEVQKAAIKAKENGSTRFCMGAAWRDMQGRKSGMKKIAEMVKWINDELKMETCVTLGMVNEDQAKVLKDSGLTAYNHNIDTSREHYPSVISTRTYDDRLETIKNVQKAGIKACTGGILGLGETPDDHVSFLYTLATMERHPESLPINRLVPIKGTPMEAEISKLPIGSERRLKFDAILRTIATARLIMPESIIRLAAGRYTMKEHEQFLCFSAGCNAIFTGERMLTTMCSGWEEDIAMLKKWGMKPMKSFRKHGIEAAENVFQKGVETYPENPSTSPTLKASSKAASVLPALVAAVSLGSAGYYLGRKRAIDNPPEYAFPWSSTTKLESIDSPKYSTEEELRTAIDEIKRAVGDDHVTRSPAEITGHTDNGFTPHPPKPHESPKYIVYAYSTEEVSKILKVAHKYNVPVVPYSGGSSLEGHTFSTRCGIILNTSRMNKVLQINHDDLDATLQAGVNWVDLNEQLTGEKMMFGCDCGPSGLIGGMVNTNASGINASRYGAMVHNVISLTVVLADGTVIKTRQRPRKTSSGYNLTGLFIGSEGTLGIVTEATVKLQVKPQHETVAVGQFPSVLSASQTVAELFKRGIRPEAIELLDEDMMHCTNYSGQLSKKWLEVPTIFFKVGGLNKRVVDETLEIVKKVSLENQCADFIIAKDKTEGDELFEARKNAFFSILDYGKNEIDEDVRLWVTDIAVPLSRLPKVVDEIRELVVKSGFQSVILGHVGDGNLHADLFYKPDQLHECHKVINEITMIGLRNEGTASGEHGIGNGKRQFLSIELGQDAVDTMRKLKLSLDPKRILNPDKIFKIDPHDEGEY</sequence>
<dbReference type="SMART" id="SM00876">
    <property type="entry name" value="BATS"/>
    <property type="match status" value="1"/>
</dbReference>
<keyword evidence="8" id="KW-0285">Flavoprotein</keyword>
<dbReference type="Gene3D" id="3.30.70.2740">
    <property type="match status" value="1"/>
</dbReference>
<keyword evidence="15" id="KW-0560">Oxidoreductase</keyword>
<dbReference type="RefSeq" id="XP_025338376.1">
    <property type="nucleotide sequence ID" value="XM_025478903.1"/>
</dbReference>
<dbReference type="Gene3D" id="3.30.465.10">
    <property type="match status" value="1"/>
</dbReference>
<dbReference type="SFLD" id="SFLDG01060">
    <property type="entry name" value="BATS_domain_containing"/>
    <property type="match status" value="1"/>
</dbReference>
<comment type="cofactor">
    <cofactor evidence="18">
        <name>[2Fe-2S] cluster</name>
        <dbReference type="ChEBI" id="CHEBI:190135"/>
    </cofactor>
</comment>
<dbReference type="VEuPathDB" id="FungiDB:CXQ87_000321"/>
<dbReference type="InterPro" id="IPR006094">
    <property type="entry name" value="Oxid_FAD_bind_N"/>
</dbReference>
<evidence type="ECO:0000256" key="8">
    <source>
        <dbReference type="ARBA" id="ARBA00022630"/>
    </source>
</evidence>
<dbReference type="InterPro" id="IPR010722">
    <property type="entry name" value="BATS_dom"/>
</dbReference>
<dbReference type="HAMAP" id="MF_01694">
    <property type="entry name" value="BioB"/>
    <property type="match status" value="1"/>
</dbReference>
<dbReference type="SFLD" id="SFLDG01278">
    <property type="entry name" value="biotin_synthase_like"/>
    <property type="match status" value="1"/>
</dbReference>
<dbReference type="GO" id="GO:0005739">
    <property type="term" value="C:mitochondrion"/>
    <property type="evidence" value="ECO:0007669"/>
    <property type="project" value="TreeGrafter"/>
</dbReference>
<name>A0A2V1AIP2_9ASCO</name>
<dbReference type="Gene3D" id="1.10.45.10">
    <property type="entry name" value="Vanillyl-alcohol Oxidase, Chain A, domain 4"/>
    <property type="match status" value="1"/>
</dbReference>
<organism evidence="25 26">
    <name type="scientific">Candidozyma duobushaemuli</name>
    <dbReference type="NCBI Taxonomy" id="1231522"/>
    <lineage>
        <taxon>Eukaryota</taxon>
        <taxon>Fungi</taxon>
        <taxon>Dikarya</taxon>
        <taxon>Ascomycota</taxon>
        <taxon>Saccharomycotina</taxon>
        <taxon>Pichiomycetes</taxon>
        <taxon>Metschnikowiaceae</taxon>
        <taxon>Candidozyma</taxon>
    </lineage>
</organism>
<evidence type="ECO:0000313" key="26">
    <source>
        <dbReference type="Proteomes" id="UP000244406"/>
    </source>
</evidence>
<dbReference type="GO" id="GO:0051537">
    <property type="term" value="F:2 iron, 2 sulfur cluster binding"/>
    <property type="evidence" value="ECO:0007669"/>
    <property type="project" value="UniProtKB-KW"/>
</dbReference>
<comment type="caution">
    <text evidence="25">The sequence shown here is derived from an EMBL/GenBank/DDBJ whole genome shotgun (WGS) entry which is preliminary data.</text>
</comment>
<comment type="catalytic activity">
    <reaction evidence="20">
        <text>(R)-lactate + 2 Fe(III)-[cytochrome c] = 2 Fe(II)-[cytochrome c] + pyruvate + 2 H(+)</text>
        <dbReference type="Rhea" id="RHEA:13521"/>
        <dbReference type="Rhea" id="RHEA-COMP:10350"/>
        <dbReference type="Rhea" id="RHEA-COMP:14399"/>
        <dbReference type="ChEBI" id="CHEBI:15361"/>
        <dbReference type="ChEBI" id="CHEBI:15378"/>
        <dbReference type="ChEBI" id="CHEBI:16004"/>
        <dbReference type="ChEBI" id="CHEBI:29033"/>
        <dbReference type="ChEBI" id="CHEBI:29034"/>
        <dbReference type="EC" id="1.1.2.4"/>
    </reaction>
</comment>
<evidence type="ECO:0000256" key="6">
    <source>
        <dbReference type="ARBA" id="ARBA00012236"/>
    </source>
</evidence>
<dbReference type="InterPro" id="IPR024177">
    <property type="entry name" value="Biotin_synthase"/>
</dbReference>
<feature type="domain" description="Radical SAM core" evidence="24">
    <location>
        <begin position="79"/>
        <end position="309"/>
    </location>
</feature>
<dbReference type="GO" id="GO:0046872">
    <property type="term" value="F:metal ion binding"/>
    <property type="evidence" value="ECO:0007669"/>
    <property type="project" value="UniProtKB-KW"/>
</dbReference>
<dbReference type="FunFam" id="3.30.70.2740:FF:000001">
    <property type="entry name" value="D-lactate dehydrogenase mitochondrial"/>
    <property type="match status" value="1"/>
</dbReference>
<dbReference type="EMBL" id="PKFP01000008">
    <property type="protein sequence ID" value="PVH17436.1"/>
    <property type="molecule type" value="Genomic_DNA"/>
</dbReference>
<dbReference type="InterPro" id="IPR002684">
    <property type="entry name" value="Biotin_synth/BioAB"/>
</dbReference>
<dbReference type="InterPro" id="IPR004113">
    <property type="entry name" value="FAD-bd_oxidored_4_C"/>
</dbReference>
<dbReference type="PANTHER" id="PTHR11748">
    <property type="entry name" value="D-LACTATE DEHYDROGENASE"/>
    <property type="match status" value="1"/>
</dbReference>
<reference evidence="25 26" key="1">
    <citation type="submission" date="2017-12" db="EMBL/GenBank/DDBJ databases">
        <title>Genome Sequence of the Amphotericin B-resistant Candida duobushaemulonii strain, B09383.</title>
        <authorList>
            <person name="Chow N.A."/>
            <person name="Gade L."/>
            <person name="Batra D."/>
            <person name="Rowe L.A."/>
            <person name="Loparev V.N."/>
            <person name="Litvintseva A.P."/>
        </authorList>
    </citation>
    <scope>NUCLEOTIDE SEQUENCE [LARGE SCALE GENOMIC DNA]</scope>
    <source>
        <strain evidence="25 26">B09383</strain>
    </source>
</reference>
<dbReference type="GO" id="GO:0009102">
    <property type="term" value="P:biotin biosynthetic process"/>
    <property type="evidence" value="ECO:0007669"/>
    <property type="project" value="UniProtKB-UniPathway"/>
</dbReference>
<dbReference type="GO" id="GO:1903457">
    <property type="term" value="P:lactate catabolic process"/>
    <property type="evidence" value="ECO:0007669"/>
    <property type="project" value="TreeGrafter"/>
</dbReference>
<dbReference type="InterPro" id="IPR007197">
    <property type="entry name" value="rSAM"/>
</dbReference>
<dbReference type="Pfam" id="PF01565">
    <property type="entry name" value="FAD_binding_4"/>
    <property type="match status" value="1"/>
</dbReference>
<dbReference type="SUPFAM" id="SSF56176">
    <property type="entry name" value="FAD-binding/transporter-associated domain-like"/>
    <property type="match status" value="1"/>
</dbReference>
<evidence type="ECO:0000256" key="20">
    <source>
        <dbReference type="ARBA" id="ARBA00051436"/>
    </source>
</evidence>
<evidence type="ECO:0000256" key="11">
    <source>
        <dbReference type="ARBA" id="ARBA00022714"/>
    </source>
</evidence>
<evidence type="ECO:0000256" key="2">
    <source>
        <dbReference type="ARBA" id="ARBA00001974"/>
    </source>
</evidence>
<keyword evidence="11" id="KW-0001">2Fe-2S</keyword>
<evidence type="ECO:0000256" key="9">
    <source>
        <dbReference type="ARBA" id="ARBA00022679"/>
    </source>
</evidence>
<evidence type="ECO:0000256" key="7">
    <source>
        <dbReference type="ARBA" id="ARBA00022485"/>
    </source>
</evidence>
<dbReference type="InterPro" id="IPR016171">
    <property type="entry name" value="Vanillyl_alc_oxidase_C-sub2"/>
</dbReference>
<gene>
    <name evidence="25" type="ORF">CXQ87_000321</name>
</gene>
<keyword evidence="13" id="KW-0093">Biotin biosynthesis</keyword>
<evidence type="ECO:0000256" key="13">
    <source>
        <dbReference type="ARBA" id="ARBA00022756"/>
    </source>
</evidence>
<dbReference type="Gene3D" id="3.20.20.70">
    <property type="entry name" value="Aldolase class I"/>
    <property type="match status" value="1"/>
</dbReference>
<dbReference type="FunFam" id="1.10.45.10:FF:000001">
    <property type="entry name" value="D-lactate dehydrogenase mitochondrial"/>
    <property type="match status" value="1"/>
</dbReference>
<evidence type="ECO:0000256" key="21">
    <source>
        <dbReference type="ARBA" id="ARBA00083446"/>
    </source>
</evidence>
<keyword evidence="10" id="KW-0949">S-adenosyl-L-methionine</keyword>
<dbReference type="GeneID" id="37000323"/>
<protein>
    <recommendedName>
        <fullName evidence="21">D-lactate ferricytochrome C oxidoreductase</fullName>
        <ecNumber evidence="19">1.1.2.4</ecNumber>
        <ecNumber evidence="6">2.8.1.6</ecNumber>
    </recommendedName>
</protein>
<evidence type="ECO:0000256" key="5">
    <source>
        <dbReference type="ARBA" id="ARBA00010765"/>
    </source>
</evidence>
<evidence type="ECO:0000259" key="23">
    <source>
        <dbReference type="PROSITE" id="PS51387"/>
    </source>
</evidence>
<dbReference type="PROSITE" id="PS51918">
    <property type="entry name" value="RADICAL_SAM"/>
    <property type="match status" value="1"/>
</dbReference>
<evidence type="ECO:0000256" key="3">
    <source>
        <dbReference type="ARBA" id="ARBA00004942"/>
    </source>
</evidence>
<evidence type="ECO:0000256" key="14">
    <source>
        <dbReference type="ARBA" id="ARBA00022827"/>
    </source>
</evidence>
<dbReference type="NCBIfam" id="TIGR00433">
    <property type="entry name" value="bioB"/>
    <property type="match status" value="1"/>
</dbReference>
<feature type="region of interest" description="Disordered" evidence="22">
    <location>
        <begin position="478"/>
        <end position="497"/>
    </location>
</feature>
<keyword evidence="12" id="KW-0479">Metal-binding</keyword>
<keyword evidence="17" id="KW-0411">Iron-sulfur</keyword>
<evidence type="ECO:0000256" key="16">
    <source>
        <dbReference type="ARBA" id="ARBA00023004"/>
    </source>
</evidence>
<dbReference type="SUPFAM" id="SSF102114">
    <property type="entry name" value="Radical SAM enzymes"/>
    <property type="match status" value="1"/>
</dbReference>
<evidence type="ECO:0000256" key="17">
    <source>
        <dbReference type="ARBA" id="ARBA00023014"/>
    </source>
</evidence>
<dbReference type="SUPFAM" id="SSF55103">
    <property type="entry name" value="FAD-linked oxidases, C-terminal domain"/>
    <property type="match status" value="1"/>
</dbReference>
<keyword evidence="7" id="KW-0004">4Fe-4S</keyword>
<accession>A0A2V1AIP2</accession>
<dbReference type="Pfam" id="PF06968">
    <property type="entry name" value="BATS"/>
    <property type="match status" value="1"/>
</dbReference>
<evidence type="ECO:0000256" key="4">
    <source>
        <dbReference type="ARBA" id="ARBA00008000"/>
    </source>
</evidence>
<keyword evidence="9" id="KW-0808">Transferase</keyword>
<dbReference type="Pfam" id="PF04055">
    <property type="entry name" value="Radical_SAM"/>
    <property type="match status" value="1"/>
</dbReference>
<dbReference type="GO" id="GO:0008720">
    <property type="term" value="F:D-lactate dehydrogenase (NAD+) activity"/>
    <property type="evidence" value="ECO:0007669"/>
    <property type="project" value="TreeGrafter"/>
</dbReference>
<comment type="pathway">
    <text evidence="3">Cofactor biosynthesis; biotin biosynthesis; biotin from 7,8-diaminononanoate: step 2/2.</text>
</comment>
<feature type="domain" description="FAD-binding PCMH-type" evidence="23">
    <location>
        <begin position="498"/>
        <end position="675"/>
    </location>
</feature>
<dbReference type="InterPro" id="IPR016169">
    <property type="entry name" value="FAD-bd_PCMH_sub2"/>
</dbReference>
<dbReference type="Proteomes" id="UP000244406">
    <property type="component" value="Unassembled WGS sequence"/>
</dbReference>
<evidence type="ECO:0000256" key="18">
    <source>
        <dbReference type="ARBA" id="ARBA00034078"/>
    </source>
</evidence>
<dbReference type="AlphaFoldDB" id="A0A2V1AIP2"/>
<dbReference type="FunFam" id="3.20.20.70:FF:000011">
    <property type="entry name" value="Biotin synthase"/>
    <property type="match status" value="1"/>
</dbReference>
<proteinExistence type="inferred from homology"/>
<evidence type="ECO:0000259" key="24">
    <source>
        <dbReference type="PROSITE" id="PS51918"/>
    </source>
</evidence>
<dbReference type="SFLD" id="SFLDF00272">
    <property type="entry name" value="biotin_synthase"/>
    <property type="match status" value="1"/>
</dbReference>
<dbReference type="Pfam" id="PF02913">
    <property type="entry name" value="FAD-oxidase_C"/>
    <property type="match status" value="1"/>
</dbReference>
<dbReference type="GO" id="GO:0051539">
    <property type="term" value="F:4 iron, 4 sulfur cluster binding"/>
    <property type="evidence" value="ECO:0007669"/>
    <property type="project" value="UniProtKB-KW"/>
</dbReference>
<dbReference type="GO" id="GO:0004458">
    <property type="term" value="F:D-lactate dehydrogenase (cytochrome) activity"/>
    <property type="evidence" value="ECO:0007669"/>
    <property type="project" value="UniProtKB-EC"/>
</dbReference>
<dbReference type="EC" id="1.1.2.4" evidence="19"/>
<comment type="cofactor">
    <cofactor evidence="2">
        <name>FAD</name>
        <dbReference type="ChEBI" id="CHEBI:57692"/>
    </cofactor>
</comment>
<dbReference type="SFLD" id="SFLDS00029">
    <property type="entry name" value="Radical_SAM"/>
    <property type="match status" value="1"/>
</dbReference>
<dbReference type="EC" id="2.8.1.6" evidence="6"/>
<dbReference type="InterPro" id="IPR058240">
    <property type="entry name" value="rSAM_sf"/>
</dbReference>
<dbReference type="CDD" id="cd01335">
    <property type="entry name" value="Radical_SAM"/>
    <property type="match status" value="1"/>
</dbReference>